<organism evidence="1 2">
    <name type="scientific">Paenibacillus mesotrionivorans</name>
    <dbReference type="NCBI Taxonomy" id="3160968"/>
    <lineage>
        <taxon>Bacteria</taxon>
        <taxon>Bacillati</taxon>
        <taxon>Bacillota</taxon>
        <taxon>Bacilli</taxon>
        <taxon>Bacillales</taxon>
        <taxon>Paenibacillaceae</taxon>
        <taxon>Paenibacillus</taxon>
    </lineage>
</organism>
<reference evidence="1" key="1">
    <citation type="submission" date="2024-12" db="EMBL/GenBank/DDBJ databases">
        <authorList>
            <person name="Wu N."/>
        </authorList>
    </citation>
    <scope>NUCLEOTIDE SEQUENCE</scope>
    <source>
        <strain evidence="1">P15</strain>
    </source>
</reference>
<evidence type="ECO:0000313" key="2">
    <source>
        <dbReference type="Proteomes" id="UP001631969"/>
    </source>
</evidence>
<dbReference type="EMBL" id="JBJURJ010000002">
    <property type="protein sequence ID" value="MFM9327327.1"/>
    <property type="molecule type" value="Genomic_DNA"/>
</dbReference>
<keyword evidence="1" id="KW-0560">Oxidoreductase</keyword>
<accession>A0ACC7NZ44</accession>
<protein>
    <submittedName>
        <fullName evidence="1">Homoserine dehydrogenase</fullName>
        <ecNumber evidence="1">1.1.1.3</ecNumber>
    </submittedName>
</protein>
<keyword evidence="2" id="KW-1185">Reference proteome</keyword>
<proteinExistence type="predicted"/>
<evidence type="ECO:0000313" key="1">
    <source>
        <dbReference type="EMBL" id="MFM9327327.1"/>
    </source>
</evidence>
<comment type="caution">
    <text evidence="1">The sequence shown here is derived from an EMBL/GenBank/DDBJ whole genome shotgun (WGS) entry which is preliminary data.</text>
</comment>
<dbReference type="EC" id="1.1.1.3" evidence="1"/>
<name>A0ACC7NZ44_9BACL</name>
<gene>
    <name evidence="1" type="ORF">ACI1P1_03340</name>
</gene>
<sequence>MTIKVGLLGLGTVGTGVVRIVEGHQEDLQRQTGLGIHIEKVLVQDVSKARPVAFGDGVLTDKPADIIANPDIDVVIEVMGGIEPAKSYVLEAISRGKHIVTANKDLMALHGEEIMTEAAAHGCDVFYEASVAGGIPIIRTLTESFSSDRITKVMGIVNGTTNYILTKMSKKGAAYEDVLREAQQLGYAEANPSSDVDGLDAARKMTILATLAFRTNVDLTDVKVEGIRKVSKEDIAYGKRLGYEIKLLGIAECQQDEISVSVQPTMVKTTHPLASVNGVFNAVYVYGESVGETMFYGPGAGELPTATSIVSDLVNVVKNLRMGVNGRTATLAYKEKKLRPDSQICSKFYILLHVADKAGVLARITQVFADNEVSLESVNQQPNPVNPMAEIIIITHTANQAAMNQVLDAFNKLDVVQEIKSVYRVEG</sequence>
<dbReference type="Proteomes" id="UP001631969">
    <property type="component" value="Unassembled WGS sequence"/>
</dbReference>